<protein>
    <recommendedName>
        <fullName evidence="9">RING-type domain-containing protein</fullName>
    </recommendedName>
</protein>
<evidence type="ECO:0000313" key="8">
    <source>
        <dbReference type="EMBL" id="CAE0113906.1"/>
    </source>
</evidence>
<proteinExistence type="predicted"/>
<sequence>MDDGHEDSSKEWEESSPSSEVSSESSPRDVVHDLPKEDLLCPICQDLLVKPIVNACGHAFCFWCTHRAMDPLTRSSCPLCRTQLEHFALPCAPLYQYVASRFFDELMHRVEEMRALEQDEFQAGSTQVEIWRDRPADLSCRVCGDRVRRGLVSVCGHLFCADCFPANPRDTACPCGARLIYRPRPCQLLLELTGDKGHQSHMTEIYPRDQAPSASEAAPEPTKSFVHFGVGCDGCGAYPISGRAYRCRDCPEQVGFDLCADCHAMGPIEGLAGRYGQAHRSNHAMEERSQCRIWLHDLQAQHPELTIHDILALAQHAD</sequence>
<keyword evidence="1" id="KW-0479">Metal-binding</keyword>
<evidence type="ECO:0008006" key="9">
    <source>
        <dbReference type="Google" id="ProtNLM"/>
    </source>
</evidence>
<evidence type="ECO:0000256" key="5">
    <source>
        <dbReference type="SAM" id="MobiDB-lite"/>
    </source>
</evidence>
<dbReference type="Pfam" id="PF13923">
    <property type="entry name" value="zf-C3HC4_2"/>
    <property type="match status" value="1"/>
</dbReference>
<dbReference type="PANTHER" id="PTHR15898:SF13">
    <property type="entry name" value="BIFUNCTIONAL APOPTOSIS REGULATOR"/>
    <property type="match status" value="1"/>
</dbReference>
<feature type="domain" description="RING-type" evidence="6">
    <location>
        <begin position="140"/>
        <end position="174"/>
    </location>
</feature>
<organism evidence="8">
    <name type="scientific">Haptolina ericina</name>
    <dbReference type="NCBI Taxonomy" id="156174"/>
    <lineage>
        <taxon>Eukaryota</taxon>
        <taxon>Haptista</taxon>
        <taxon>Haptophyta</taxon>
        <taxon>Prymnesiophyceae</taxon>
        <taxon>Prymnesiales</taxon>
        <taxon>Prymnesiaceae</taxon>
        <taxon>Haptolina</taxon>
    </lineage>
</organism>
<feature type="domain" description="ZZ-type" evidence="7">
    <location>
        <begin position="227"/>
        <end position="293"/>
    </location>
</feature>
<dbReference type="PANTHER" id="PTHR15898">
    <property type="entry name" value="BIFUNCTIONAL APOPTOSIS REGULATOR"/>
    <property type="match status" value="1"/>
</dbReference>
<accession>A0A7S3EXE8</accession>
<feature type="compositionally biased region" description="Low complexity" evidence="5">
    <location>
        <begin position="15"/>
        <end position="25"/>
    </location>
</feature>
<dbReference type="InterPro" id="IPR013083">
    <property type="entry name" value="Znf_RING/FYVE/PHD"/>
</dbReference>
<dbReference type="GO" id="GO:0061630">
    <property type="term" value="F:ubiquitin protein ligase activity"/>
    <property type="evidence" value="ECO:0007669"/>
    <property type="project" value="TreeGrafter"/>
</dbReference>
<dbReference type="PROSITE" id="PS50089">
    <property type="entry name" value="ZF_RING_2"/>
    <property type="match status" value="2"/>
</dbReference>
<evidence type="ECO:0000256" key="2">
    <source>
        <dbReference type="ARBA" id="ARBA00022771"/>
    </source>
</evidence>
<keyword evidence="2 4" id="KW-0863">Zinc-finger</keyword>
<feature type="compositionally biased region" description="Basic and acidic residues" evidence="5">
    <location>
        <begin position="1"/>
        <end position="13"/>
    </location>
</feature>
<evidence type="ECO:0000259" key="7">
    <source>
        <dbReference type="PROSITE" id="PS50135"/>
    </source>
</evidence>
<evidence type="ECO:0000259" key="6">
    <source>
        <dbReference type="PROSITE" id="PS50089"/>
    </source>
</evidence>
<dbReference type="InterPro" id="IPR001841">
    <property type="entry name" value="Znf_RING"/>
</dbReference>
<dbReference type="InterPro" id="IPR043145">
    <property type="entry name" value="Znf_ZZ_sf"/>
</dbReference>
<keyword evidence="3" id="KW-0862">Zinc</keyword>
<feature type="domain" description="RING-type" evidence="6">
    <location>
        <begin position="41"/>
        <end position="81"/>
    </location>
</feature>
<evidence type="ECO:0000256" key="4">
    <source>
        <dbReference type="PROSITE-ProRule" id="PRU00228"/>
    </source>
</evidence>
<dbReference type="Pfam" id="PF00569">
    <property type="entry name" value="ZZ"/>
    <property type="match status" value="1"/>
</dbReference>
<dbReference type="GO" id="GO:0008270">
    <property type="term" value="F:zinc ion binding"/>
    <property type="evidence" value="ECO:0007669"/>
    <property type="project" value="UniProtKB-KW"/>
</dbReference>
<reference evidence="8" key="1">
    <citation type="submission" date="2021-01" db="EMBL/GenBank/DDBJ databases">
        <authorList>
            <person name="Corre E."/>
            <person name="Pelletier E."/>
            <person name="Niang G."/>
            <person name="Scheremetjew M."/>
            <person name="Finn R."/>
            <person name="Kale V."/>
            <person name="Holt S."/>
            <person name="Cochrane G."/>
            <person name="Meng A."/>
            <person name="Brown T."/>
            <person name="Cohen L."/>
        </authorList>
    </citation>
    <scope>NUCLEOTIDE SEQUENCE</scope>
    <source>
        <strain evidence="8">CCMP281</strain>
    </source>
</reference>
<dbReference type="AlphaFoldDB" id="A0A7S3EXE8"/>
<evidence type="ECO:0000256" key="1">
    <source>
        <dbReference type="ARBA" id="ARBA00022723"/>
    </source>
</evidence>
<name>A0A7S3EXE8_9EUKA</name>
<feature type="region of interest" description="Disordered" evidence="5">
    <location>
        <begin position="1"/>
        <end position="30"/>
    </location>
</feature>
<dbReference type="SMART" id="SM00291">
    <property type="entry name" value="ZnF_ZZ"/>
    <property type="match status" value="1"/>
</dbReference>
<dbReference type="PROSITE" id="PS50135">
    <property type="entry name" value="ZF_ZZ_2"/>
    <property type="match status" value="1"/>
</dbReference>
<dbReference type="Gene3D" id="3.30.40.10">
    <property type="entry name" value="Zinc/RING finger domain, C3HC4 (zinc finger)"/>
    <property type="match status" value="2"/>
</dbReference>
<evidence type="ECO:0000256" key="3">
    <source>
        <dbReference type="ARBA" id="ARBA00022833"/>
    </source>
</evidence>
<dbReference type="Gene3D" id="3.30.60.90">
    <property type="match status" value="1"/>
</dbReference>
<dbReference type="SUPFAM" id="SSF57850">
    <property type="entry name" value="RING/U-box"/>
    <property type="match status" value="3"/>
</dbReference>
<dbReference type="InterPro" id="IPR000433">
    <property type="entry name" value="Znf_ZZ"/>
</dbReference>
<dbReference type="EMBL" id="HBHX01026107">
    <property type="protein sequence ID" value="CAE0113906.1"/>
    <property type="molecule type" value="Transcribed_RNA"/>
</dbReference>
<gene>
    <name evidence="8" type="ORF">HERI1096_LOCUS14580</name>
</gene>
<dbReference type="GO" id="GO:0043161">
    <property type="term" value="P:proteasome-mediated ubiquitin-dependent protein catabolic process"/>
    <property type="evidence" value="ECO:0007669"/>
    <property type="project" value="TreeGrafter"/>
</dbReference>
<dbReference type="SMART" id="SM00184">
    <property type="entry name" value="RING"/>
    <property type="match status" value="2"/>
</dbReference>